<gene>
    <name evidence="2" type="ORF">PCL_04870</name>
</gene>
<evidence type="ECO:0000256" key="1">
    <source>
        <dbReference type="SAM" id="MobiDB-lite"/>
    </source>
</evidence>
<evidence type="ECO:0000313" key="3">
    <source>
        <dbReference type="Proteomes" id="UP000245956"/>
    </source>
</evidence>
<dbReference type="Proteomes" id="UP000245956">
    <property type="component" value="Unassembled WGS sequence"/>
</dbReference>
<comment type="caution">
    <text evidence="2">The sequence shown here is derived from an EMBL/GenBank/DDBJ whole genome shotgun (WGS) entry which is preliminary data.</text>
</comment>
<evidence type="ECO:0000313" key="2">
    <source>
        <dbReference type="EMBL" id="PWI66732.1"/>
    </source>
</evidence>
<protein>
    <submittedName>
        <fullName evidence="2">Uncharacterized protein</fullName>
    </submittedName>
</protein>
<dbReference type="EMBL" id="LCWV01000023">
    <property type="protein sequence ID" value="PWI66732.1"/>
    <property type="molecule type" value="Genomic_DNA"/>
</dbReference>
<organism evidence="2 3">
    <name type="scientific">Purpureocillium lilacinum</name>
    <name type="common">Paecilomyces lilacinus</name>
    <dbReference type="NCBI Taxonomy" id="33203"/>
    <lineage>
        <taxon>Eukaryota</taxon>
        <taxon>Fungi</taxon>
        <taxon>Dikarya</taxon>
        <taxon>Ascomycota</taxon>
        <taxon>Pezizomycotina</taxon>
        <taxon>Sordariomycetes</taxon>
        <taxon>Hypocreomycetidae</taxon>
        <taxon>Hypocreales</taxon>
        <taxon>Ophiocordycipitaceae</taxon>
        <taxon>Purpureocillium</taxon>
    </lineage>
</organism>
<reference evidence="2 3" key="1">
    <citation type="journal article" date="2016" name="Front. Microbiol.">
        <title>Genome and transcriptome sequences reveal the specific parasitism of the nematophagous Purpureocillium lilacinum 36-1.</title>
        <authorList>
            <person name="Xie J."/>
            <person name="Li S."/>
            <person name="Mo C."/>
            <person name="Xiao X."/>
            <person name="Peng D."/>
            <person name="Wang G."/>
            <person name="Xiao Y."/>
        </authorList>
    </citation>
    <scope>NUCLEOTIDE SEQUENCE [LARGE SCALE GENOMIC DNA]</scope>
    <source>
        <strain evidence="2 3">36-1</strain>
    </source>
</reference>
<dbReference type="AlphaFoldDB" id="A0A2U3DWX0"/>
<proteinExistence type="predicted"/>
<sequence>MLLRLQIPAHLGLGAGEHRLAAHHPSRTPTDLWPQLGASLQSWLTYANRARSPAGLMRREASTRGAGSGLDVEQFPATSAAVAFRFRSKQIALAEAETYVQLLYSHLSVPSTSAGPASRERRRFLLPTVTSWVRNSKVEILDTWAVKITSSSPSASPHLAQQPLPRPRGQSVAQGLRHLPFHQCWGTASVPRGCQLRPKGVECTGLTGTVDEWVAAAPAPRRVPGGGPAAPATSVKRQPN</sequence>
<feature type="region of interest" description="Disordered" evidence="1">
    <location>
        <begin position="218"/>
        <end position="240"/>
    </location>
</feature>
<accession>A0A2U3DWX0</accession>
<feature type="region of interest" description="Disordered" evidence="1">
    <location>
        <begin position="150"/>
        <end position="172"/>
    </location>
</feature>
<name>A0A2U3DWX0_PURLI</name>